<reference evidence="2" key="2">
    <citation type="journal article" date="2023" name="Infect Dis Poverty">
        <title>Chromosome-scale genome of the human blood fluke Schistosoma mekongi and its implications for public health.</title>
        <authorList>
            <person name="Zhou M."/>
            <person name="Xu L."/>
            <person name="Xu D."/>
            <person name="Chen W."/>
            <person name="Khan J."/>
            <person name="Hu Y."/>
            <person name="Huang H."/>
            <person name="Wei H."/>
            <person name="Zhang Y."/>
            <person name="Chusongsang P."/>
            <person name="Tanasarnprasert K."/>
            <person name="Hu X."/>
            <person name="Limpanont Y."/>
            <person name="Lv Z."/>
        </authorList>
    </citation>
    <scope>NUCLEOTIDE SEQUENCE</scope>
    <source>
        <strain evidence="2">LV_2022a</strain>
    </source>
</reference>
<feature type="transmembrane region" description="Helical" evidence="1">
    <location>
        <begin position="53"/>
        <end position="77"/>
    </location>
</feature>
<name>A0AAE2D4W7_SCHME</name>
<accession>A0AAE2D4W7</accession>
<evidence type="ECO:0000313" key="3">
    <source>
        <dbReference type="Proteomes" id="UP001292079"/>
    </source>
</evidence>
<reference evidence="2" key="1">
    <citation type="submission" date="2022-04" db="EMBL/GenBank/DDBJ databases">
        <authorList>
            <person name="Xu L."/>
            <person name="Lv Z."/>
        </authorList>
    </citation>
    <scope>NUCLEOTIDE SEQUENCE</scope>
    <source>
        <strain evidence="2">LV_2022a</strain>
    </source>
</reference>
<comment type="caution">
    <text evidence="2">The sequence shown here is derived from an EMBL/GenBank/DDBJ whole genome shotgun (WGS) entry which is preliminary data.</text>
</comment>
<keyword evidence="3" id="KW-1185">Reference proteome</keyword>
<dbReference type="Proteomes" id="UP001292079">
    <property type="component" value="Unassembled WGS sequence"/>
</dbReference>
<keyword evidence="1" id="KW-0812">Transmembrane</keyword>
<dbReference type="AlphaFoldDB" id="A0AAE2D4W7"/>
<dbReference type="EMBL" id="JALJAT010000003">
    <property type="protein sequence ID" value="KAK4471297.1"/>
    <property type="molecule type" value="Genomic_DNA"/>
</dbReference>
<organism evidence="2 3">
    <name type="scientific">Schistosoma mekongi</name>
    <name type="common">Parasitic worm</name>
    <dbReference type="NCBI Taxonomy" id="38744"/>
    <lineage>
        <taxon>Eukaryota</taxon>
        <taxon>Metazoa</taxon>
        <taxon>Spiralia</taxon>
        <taxon>Lophotrochozoa</taxon>
        <taxon>Platyhelminthes</taxon>
        <taxon>Trematoda</taxon>
        <taxon>Digenea</taxon>
        <taxon>Strigeidida</taxon>
        <taxon>Schistosomatoidea</taxon>
        <taxon>Schistosomatidae</taxon>
        <taxon>Schistosoma</taxon>
    </lineage>
</organism>
<gene>
    <name evidence="2" type="ORF">MN116_004737</name>
</gene>
<proteinExistence type="predicted"/>
<keyword evidence="1" id="KW-1133">Transmembrane helix</keyword>
<evidence type="ECO:0000313" key="2">
    <source>
        <dbReference type="EMBL" id="KAK4471297.1"/>
    </source>
</evidence>
<keyword evidence="1" id="KW-0472">Membrane</keyword>
<evidence type="ECO:0000256" key="1">
    <source>
        <dbReference type="SAM" id="Phobius"/>
    </source>
</evidence>
<protein>
    <submittedName>
        <fullName evidence="2">Uncharacterized protein</fullName>
    </submittedName>
</protein>
<sequence>MEDQMIIIDPIYENLSQFRKDYDYDLNGNVISEYGLFFRNPFAYLNKIIEQHIIEFLCTSLLCFSIFLIVFFLFTIIKRLIHYIRLIKLLINEFNSVKLQLKIIKNENLHMNYNELYAKAIFTVLISYYELFEKTENKIIPEDLIEYEIIRFVLEAVWKDNINYQQLWLNFGYQLDSRHVLHSI</sequence>